<keyword evidence="2" id="KW-1133">Transmembrane helix</keyword>
<keyword evidence="2" id="KW-0812">Transmembrane</keyword>
<accession>A0A918Y8H3</accession>
<feature type="transmembrane region" description="Helical" evidence="2">
    <location>
        <begin position="204"/>
        <end position="224"/>
    </location>
</feature>
<protein>
    <submittedName>
        <fullName evidence="3">Uncharacterized protein</fullName>
    </submittedName>
</protein>
<feature type="compositionally biased region" description="Gly residues" evidence="1">
    <location>
        <begin position="443"/>
        <end position="460"/>
    </location>
</feature>
<feature type="region of interest" description="Disordered" evidence="1">
    <location>
        <begin position="404"/>
        <end position="468"/>
    </location>
</feature>
<keyword evidence="4" id="KW-1185">Reference proteome</keyword>
<gene>
    <name evidence="3" type="ORF">GCM10010508_50910</name>
</gene>
<organism evidence="3 4">
    <name type="scientific">Streptomyces naganishii JCM 4654</name>
    <dbReference type="NCBI Taxonomy" id="1306179"/>
    <lineage>
        <taxon>Bacteria</taxon>
        <taxon>Bacillati</taxon>
        <taxon>Actinomycetota</taxon>
        <taxon>Actinomycetes</taxon>
        <taxon>Kitasatosporales</taxon>
        <taxon>Streptomycetaceae</taxon>
        <taxon>Streptomyces</taxon>
    </lineage>
</organism>
<dbReference type="AlphaFoldDB" id="A0A918Y8H3"/>
<reference evidence="3" key="2">
    <citation type="submission" date="2020-09" db="EMBL/GenBank/DDBJ databases">
        <authorList>
            <person name="Sun Q."/>
            <person name="Ohkuma M."/>
        </authorList>
    </citation>
    <scope>NUCLEOTIDE SEQUENCE</scope>
    <source>
        <strain evidence="3">JCM 4654</strain>
    </source>
</reference>
<evidence type="ECO:0000256" key="1">
    <source>
        <dbReference type="SAM" id="MobiDB-lite"/>
    </source>
</evidence>
<evidence type="ECO:0000256" key="2">
    <source>
        <dbReference type="SAM" id="Phobius"/>
    </source>
</evidence>
<reference evidence="3" key="1">
    <citation type="journal article" date="2014" name="Int. J. Syst. Evol. Microbiol.">
        <title>Complete genome sequence of Corynebacterium casei LMG S-19264T (=DSM 44701T), isolated from a smear-ripened cheese.</title>
        <authorList>
            <consortium name="US DOE Joint Genome Institute (JGI-PGF)"/>
            <person name="Walter F."/>
            <person name="Albersmeier A."/>
            <person name="Kalinowski J."/>
            <person name="Ruckert C."/>
        </authorList>
    </citation>
    <scope>NUCLEOTIDE SEQUENCE</scope>
    <source>
        <strain evidence="3">JCM 4654</strain>
    </source>
</reference>
<feature type="compositionally biased region" description="Low complexity" evidence="1">
    <location>
        <begin position="422"/>
        <end position="442"/>
    </location>
</feature>
<evidence type="ECO:0000313" key="3">
    <source>
        <dbReference type="EMBL" id="GHD93558.1"/>
    </source>
</evidence>
<dbReference type="EMBL" id="BMVF01000015">
    <property type="protein sequence ID" value="GHD93558.1"/>
    <property type="molecule type" value="Genomic_DNA"/>
</dbReference>
<feature type="transmembrane region" description="Helical" evidence="2">
    <location>
        <begin position="353"/>
        <end position="373"/>
    </location>
</feature>
<keyword evidence="2" id="KW-0472">Membrane</keyword>
<comment type="caution">
    <text evidence="3">The sequence shown here is derived from an EMBL/GenBank/DDBJ whole genome shotgun (WGS) entry which is preliminary data.</text>
</comment>
<name>A0A918Y8H3_9ACTN</name>
<dbReference type="Proteomes" id="UP000608955">
    <property type="component" value="Unassembled WGS sequence"/>
</dbReference>
<feature type="transmembrane region" description="Helical" evidence="2">
    <location>
        <begin position="329"/>
        <end position="347"/>
    </location>
</feature>
<evidence type="ECO:0000313" key="4">
    <source>
        <dbReference type="Proteomes" id="UP000608955"/>
    </source>
</evidence>
<feature type="transmembrane region" description="Helical" evidence="2">
    <location>
        <begin position="156"/>
        <end position="184"/>
    </location>
</feature>
<feature type="compositionally biased region" description="Acidic residues" evidence="1">
    <location>
        <begin position="411"/>
        <end position="421"/>
    </location>
</feature>
<sequence>MLRLTGRRMPADGQAGERVQASGAGGLVGGARWAVAGLPVAGGRLLRLTGRRMPADGQAGERVQASGAGDLVGGARWAVAGLWRGGRSPDAGLWRAARRADTVAGGPARDGWARPPAHGRGLSAAPDPLDLPGVGRGAMDPLTAVTAGKAAAGRRFAFYVSVQLTSVLVPGLVAVTCLAALMLHARHPGDAGAALGEAVRALRGPAMVLVDVSWLAFAYILGYVGRELAFRLLGLAERLSPKHRSSLGSLHGELEAVYGRTALRRCLRTHPLLRHLLDPAHSASTPAQLLRRPGGALRGGNAYEAFTYAKLWLREHNPGLAPDATEAEINILLSTPAPLILGTWALITLAPLSVVAAATSALVAAATAALTFAQVLRLRRTECWEALRNLVEDHEMRLAAARLPGPAFPAEPDDEEGDTGSDPDAAPGSDPDAGSGPDAGAAAGAGAGAGAGARAGGAGVGRQASGAA</sequence>
<proteinExistence type="predicted"/>